<evidence type="ECO:0000256" key="1">
    <source>
        <dbReference type="SAM" id="MobiDB-lite"/>
    </source>
</evidence>
<comment type="caution">
    <text evidence="2">The sequence shown here is derived from an EMBL/GenBank/DDBJ whole genome shotgun (WGS) entry which is preliminary data.</text>
</comment>
<dbReference type="Proteomes" id="UP001233999">
    <property type="component" value="Unassembled WGS sequence"/>
</dbReference>
<dbReference type="GO" id="GO:0007018">
    <property type="term" value="P:microtubule-based movement"/>
    <property type="evidence" value="ECO:0007669"/>
    <property type="project" value="InterPro"/>
</dbReference>
<evidence type="ECO:0000313" key="2">
    <source>
        <dbReference type="EMBL" id="KAJ9586942.1"/>
    </source>
</evidence>
<dbReference type="PANTHER" id="PTHR21608">
    <property type="entry name" value="KINESIN-LIKE PROTEIN CG14535"/>
    <property type="match status" value="1"/>
</dbReference>
<accession>A0AAD7ZUI5</accession>
<feature type="non-terminal residue" evidence="2">
    <location>
        <position position="1"/>
    </location>
</feature>
<evidence type="ECO:0000313" key="3">
    <source>
        <dbReference type="Proteomes" id="UP001233999"/>
    </source>
</evidence>
<keyword evidence="3" id="KW-1185">Reference proteome</keyword>
<dbReference type="PANTHER" id="PTHR21608:SF7">
    <property type="entry name" value="KINESIN-LIKE PROTEIN CG14535"/>
    <property type="match status" value="1"/>
</dbReference>
<dbReference type="AlphaFoldDB" id="A0AAD7ZUI5"/>
<organism evidence="2 3">
    <name type="scientific">Diploptera punctata</name>
    <name type="common">Pacific beetle cockroach</name>
    <dbReference type="NCBI Taxonomy" id="6984"/>
    <lineage>
        <taxon>Eukaryota</taxon>
        <taxon>Metazoa</taxon>
        <taxon>Ecdysozoa</taxon>
        <taxon>Arthropoda</taxon>
        <taxon>Hexapoda</taxon>
        <taxon>Insecta</taxon>
        <taxon>Pterygota</taxon>
        <taxon>Neoptera</taxon>
        <taxon>Polyneoptera</taxon>
        <taxon>Dictyoptera</taxon>
        <taxon>Blattodea</taxon>
        <taxon>Blaberoidea</taxon>
        <taxon>Blaberidae</taxon>
        <taxon>Diplopterinae</taxon>
        <taxon>Diploptera</taxon>
    </lineage>
</organism>
<proteinExistence type="predicted"/>
<feature type="non-terminal residue" evidence="2">
    <location>
        <position position="118"/>
    </location>
</feature>
<protein>
    <submittedName>
        <fullName evidence="2">Uncharacterized protein</fullName>
    </submittedName>
</protein>
<reference evidence="2" key="2">
    <citation type="submission" date="2023-05" db="EMBL/GenBank/DDBJ databases">
        <authorList>
            <person name="Fouks B."/>
        </authorList>
    </citation>
    <scope>NUCLEOTIDE SEQUENCE</scope>
    <source>
        <strain evidence="2">Stay&amp;Tobe</strain>
        <tissue evidence="2">Testes</tissue>
    </source>
</reference>
<dbReference type="EMBL" id="JASPKZ010006821">
    <property type="protein sequence ID" value="KAJ9586942.1"/>
    <property type="molecule type" value="Genomic_DNA"/>
</dbReference>
<dbReference type="InterPro" id="IPR027640">
    <property type="entry name" value="Kinesin-like_fam"/>
</dbReference>
<feature type="region of interest" description="Disordered" evidence="1">
    <location>
        <begin position="1"/>
        <end position="34"/>
    </location>
</feature>
<name>A0AAD7ZUI5_DIPPU</name>
<dbReference type="GO" id="GO:0003777">
    <property type="term" value="F:microtubule motor activity"/>
    <property type="evidence" value="ECO:0007669"/>
    <property type="project" value="InterPro"/>
</dbReference>
<sequence>AAQKLNLSSSPHRRKRHSSGEDESGTGFCAAIRRAPPPMPPALLRRIGVKEVTGVGKLNLPRFRNKRYSDVRMEQNFRQISKVKMEQNSRQISKEKVYCMNVLLNGSYKLALFVFVNH</sequence>
<reference evidence="2" key="1">
    <citation type="journal article" date="2023" name="IScience">
        <title>Live-bearing cockroach genome reveals convergent evolutionary mechanisms linked to viviparity in insects and beyond.</title>
        <authorList>
            <person name="Fouks B."/>
            <person name="Harrison M.C."/>
            <person name="Mikhailova A.A."/>
            <person name="Marchal E."/>
            <person name="English S."/>
            <person name="Carruthers M."/>
            <person name="Jennings E.C."/>
            <person name="Chiamaka E.L."/>
            <person name="Frigard R.A."/>
            <person name="Pippel M."/>
            <person name="Attardo G.M."/>
            <person name="Benoit J.B."/>
            <person name="Bornberg-Bauer E."/>
            <person name="Tobe S.S."/>
        </authorList>
    </citation>
    <scope>NUCLEOTIDE SEQUENCE</scope>
    <source>
        <strain evidence="2">Stay&amp;Tobe</strain>
    </source>
</reference>
<gene>
    <name evidence="2" type="ORF">L9F63_019433</name>
</gene>